<accession>B7ATF8</accession>
<comment type="subcellular location">
    <subcellularLocation>
        <location evidence="1">Cell envelope</location>
    </subcellularLocation>
</comment>
<dbReference type="HOGENOM" id="CLU_579587_0_0_9"/>
<feature type="region of interest" description="Disordered" evidence="2">
    <location>
        <begin position="417"/>
        <end position="442"/>
    </location>
</feature>
<dbReference type="GO" id="GO:0030313">
    <property type="term" value="C:cell envelope"/>
    <property type="evidence" value="ECO:0007669"/>
    <property type="project" value="UniProtKB-SubCell"/>
</dbReference>
<feature type="transmembrane region" description="Helical" evidence="3">
    <location>
        <begin position="447"/>
        <end position="466"/>
    </location>
</feature>
<evidence type="ECO:0008006" key="6">
    <source>
        <dbReference type="Google" id="ProtNLM"/>
    </source>
</evidence>
<dbReference type="AlphaFoldDB" id="B7ATF8"/>
<reference evidence="4 5" key="2">
    <citation type="submission" date="2008-11" db="EMBL/GenBank/DDBJ databases">
        <authorList>
            <person name="Fulton L."/>
            <person name="Clifton S."/>
            <person name="Fulton B."/>
            <person name="Xu J."/>
            <person name="Minx P."/>
            <person name="Pepin K.H."/>
            <person name="Johnson M."/>
            <person name="Bhonagiri V."/>
            <person name="Nash W.E."/>
            <person name="Mardis E.R."/>
            <person name="Wilson R.K."/>
        </authorList>
    </citation>
    <scope>NUCLEOTIDE SEQUENCE [LARGE SCALE GENOMIC DNA]</scope>
    <source>
        <strain evidence="4 5">ATCC 43243</strain>
    </source>
</reference>
<dbReference type="Pfam" id="PF09479">
    <property type="entry name" value="Flg_new"/>
    <property type="match status" value="3"/>
</dbReference>
<dbReference type="EMBL" id="ABVQ01000036">
    <property type="protein sequence ID" value="EEC56942.1"/>
    <property type="molecule type" value="Genomic_DNA"/>
</dbReference>
<sequence>MKELIRERKKRFAAFCIMCVMLVYCTMPYIANAATYKVSDAGCDLTNNIQMDPDKSDRVLAGDNIKLYCGSSPYIGYIVNYIDTDGTTLIETFTSTAGNASDTEGDYYALTVPDYSELSGTRAIPYEQFKEWKVTYVYASAGWSAELSLQAVPYEKKNITYAASGLPSGVTMSNSNPAGYYVGKEDITLIDADAPGYVFEGWYTDDTFATRVSMISKTESQDINLVAKFTAAPVISRINYHLDGGSNGAGNPSTYTEGTGVASLTDASRTGYTFDGWYSDAALTARVTSISDTQTGDVDLYAKFTAIPNLNPNPVPISNQTPDESDEDDEPETFSITYVLNGGVNDISNPAHYEYGTGVSSLKPAVKAGYTFTGWYSDAGLTRKLSLVSEEQSGNIVLYAGFVTNAEIVQPDADITDAGQDAGLKAPENQNEAAQETAKSPQTADTAPIMMIVLVMASALGMIMVLTGKRA</sequence>
<dbReference type="Gene3D" id="2.60.40.4270">
    <property type="entry name" value="Listeria-Bacteroides repeat domain"/>
    <property type="match status" value="3"/>
</dbReference>
<name>B7ATF8_9FIRM</name>
<feature type="compositionally biased region" description="Polar residues" evidence="2">
    <location>
        <begin position="428"/>
        <end position="442"/>
    </location>
</feature>
<dbReference type="eggNOG" id="COG4886">
    <property type="taxonomic scope" value="Bacteria"/>
</dbReference>
<dbReference type="Proteomes" id="UP000003136">
    <property type="component" value="Unassembled WGS sequence"/>
</dbReference>
<organism evidence="4 5">
    <name type="scientific">[Bacteroides] pectinophilus ATCC 43243</name>
    <dbReference type="NCBI Taxonomy" id="483218"/>
    <lineage>
        <taxon>Bacteria</taxon>
        <taxon>Bacillati</taxon>
        <taxon>Bacillota</taxon>
        <taxon>Clostridia</taxon>
        <taxon>Eubacteriales</taxon>
    </lineage>
</organism>
<evidence type="ECO:0000256" key="1">
    <source>
        <dbReference type="ARBA" id="ARBA00004196"/>
    </source>
</evidence>
<proteinExistence type="predicted"/>
<dbReference type="InterPro" id="IPR013378">
    <property type="entry name" value="InlB-like_B-rpt"/>
</dbReference>
<dbReference type="NCBIfam" id="TIGR02543">
    <property type="entry name" value="List_Bact_rpt"/>
    <property type="match status" value="3"/>
</dbReference>
<comment type="caution">
    <text evidence="4">The sequence shown here is derived from an EMBL/GenBank/DDBJ whole genome shotgun (WGS) entry which is preliminary data.</text>
</comment>
<evidence type="ECO:0000256" key="2">
    <source>
        <dbReference type="SAM" id="MobiDB-lite"/>
    </source>
</evidence>
<evidence type="ECO:0000313" key="5">
    <source>
        <dbReference type="Proteomes" id="UP000003136"/>
    </source>
</evidence>
<keyword evidence="3" id="KW-1133">Transmembrane helix</keyword>
<dbReference type="STRING" id="483218.BACPEC_01428"/>
<reference evidence="4 5" key="1">
    <citation type="submission" date="2008-11" db="EMBL/GenBank/DDBJ databases">
        <title>Draft genome sequence of Bacteroides pectinophilus (ATCC 43243).</title>
        <authorList>
            <person name="Sudarsanam P."/>
            <person name="Ley R."/>
            <person name="Guruge J."/>
            <person name="Turnbaugh P.J."/>
            <person name="Mahowald M."/>
            <person name="Liep D."/>
            <person name="Gordon J."/>
        </authorList>
    </citation>
    <scope>NUCLEOTIDE SEQUENCE [LARGE SCALE GENOMIC DNA]</scope>
    <source>
        <strain evidence="4 5">ATCC 43243</strain>
    </source>
</reference>
<protein>
    <recommendedName>
        <fullName evidence="6">Bacterial repeat domain-containing protein</fullName>
    </recommendedName>
</protein>
<gene>
    <name evidence="4" type="ORF">BACPEC_01428</name>
</gene>
<feature type="transmembrane region" description="Helical" evidence="3">
    <location>
        <begin position="12"/>
        <end position="31"/>
    </location>
</feature>
<keyword evidence="3" id="KW-0812">Transmembrane</keyword>
<evidence type="ECO:0000256" key="3">
    <source>
        <dbReference type="SAM" id="Phobius"/>
    </source>
</evidence>
<dbReference type="InterPro" id="IPR042229">
    <property type="entry name" value="Listeria/Bacterioides_rpt_sf"/>
</dbReference>
<evidence type="ECO:0000313" key="4">
    <source>
        <dbReference type="EMBL" id="EEC56942.1"/>
    </source>
</evidence>
<keyword evidence="5" id="KW-1185">Reference proteome</keyword>
<keyword evidence="3" id="KW-0472">Membrane</keyword>